<dbReference type="PANTHER" id="PTHR24189:SF50">
    <property type="entry name" value="ANKYRIN REPEAT AND SOCS BOX PROTEIN 2"/>
    <property type="match status" value="1"/>
</dbReference>
<evidence type="ECO:0000313" key="5">
    <source>
        <dbReference type="Proteomes" id="UP001589810"/>
    </source>
</evidence>
<dbReference type="SUPFAM" id="SSF48403">
    <property type="entry name" value="Ankyrin repeat"/>
    <property type="match status" value="1"/>
</dbReference>
<evidence type="ECO:0000256" key="3">
    <source>
        <dbReference type="PROSITE-ProRule" id="PRU00023"/>
    </source>
</evidence>
<dbReference type="Proteomes" id="UP001589810">
    <property type="component" value="Unassembled WGS sequence"/>
</dbReference>
<evidence type="ECO:0000256" key="2">
    <source>
        <dbReference type="ARBA" id="ARBA00023043"/>
    </source>
</evidence>
<name>A0ABV6N048_9PSEU</name>
<accession>A0ABV6N048</accession>
<keyword evidence="5" id="KW-1185">Reference proteome</keyword>
<dbReference type="PROSITE" id="PS50088">
    <property type="entry name" value="ANK_REPEAT"/>
    <property type="match status" value="1"/>
</dbReference>
<dbReference type="EMBL" id="JBHLUD010000011">
    <property type="protein sequence ID" value="MFC0545934.1"/>
    <property type="molecule type" value="Genomic_DNA"/>
</dbReference>
<evidence type="ECO:0000256" key="1">
    <source>
        <dbReference type="ARBA" id="ARBA00022737"/>
    </source>
</evidence>
<dbReference type="PROSITE" id="PS50297">
    <property type="entry name" value="ANK_REP_REGION"/>
    <property type="match status" value="1"/>
</dbReference>
<keyword evidence="1" id="KW-0677">Repeat</keyword>
<organism evidence="4 5">
    <name type="scientific">Kutzneria chonburiensis</name>
    <dbReference type="NCBI Taxonomy" id="1483604"/>
    <lineage>
        <taxon>Bacteria</taxon>
        <taxon>Bacillati</taxon>
        <taxon>Actinomycetota</taxon>
        <taxon>Actinomycetes</taxon>
        <taxon>Pseudonocardiales</taxon>
        <taxon>Pseudonocardiaceae</taxon>
        <taxon>Kutzneria</taxon>
    </lineage>
</organism>
<dbReference type="Gene3D" id="1.25.40.20">
    <property type="entry name" value="Ankyrin repeat-containing domain"/>
    <property type="match status" value="2"/>
</dbReference>
<dbReference type="Pfam" id="PF12796">
    <property type="entry name" value="Ank_2"/>
    <property type="match status" value="1"/>
</dbReference>
<feature type="repeat" description="ANK" evidence="3">
    <location>
        <begin position="403"/>
        <end position="435"/>
    </location>
</feature>
<dbReference type="InterPro" id="IPR050745">
    <property type="entry name" value="Multifunctional_regulatory"/>
</dbReference>
<comment type="caution">
    <text evidence="4">The sequence shown here is derived from an EMBL/GenBank/DDBJ whole genome shotgun (WGS) entry which is preliminary data.</text>
</comment>
<dbReference type="InterPro" id="IPR036770">
    <property type="entry name" value="Ankyrin_rpt-contain_sf"/>
</dbReference>
<dbReference type="SMART" id="SM00248">
    <property type="entry name" value="ANK"/>
    <property type="match status" value="4"/>
</dbReference>
<protein>
    <submittedName>
        <fullName evidence="4">Ankyrin repeat domain-containing protein</fullName>
    </submittedName>
</protein>
<evidence type="ECO:0000313" key="4">
    <source>
        <dbReference type="EMBL" id="MFC0545934.1"/>
    </source>
</evidence>
<gene>
    <name evidence="4" type="ORF">ACFFH7_30770</name>
</gene>
<dbReference type="PANTHER" id="PTHR24189">
    <property type="entry name" value="MYOTROPHIN"/>
    <property type="match status" value="1"/>
</dbReference>
<proteinExistence type="predicted"/>
<reference evidence="4 5" key="1">
    <citation type="submission" date="2024-09" db="EMBL/GenBank/DDBJ databases">
        <authorList>
            <person name="Sun Q."/>
            <person name="Mori K."/>
        </authorList>
    </citation>
    <scope>NUCLEOTIDE SEQUENCE [LARGE SCALE GENOMIC DNA]</scope>
    <source>
        <strain evidence="4 5">TBRC 1432</strain>
    </source>
</reference>
<keyword evidence="2 3" id="KW-0040">ANK repeat</keyword>
<dbReference type="InterPro" id="IPR002110">
    <property type="entry name" value="Ankyrin_rpt"/>
</dbReference>
<dbReference type="RefSeq" id="WP_273943530.1">
    <property type="nucleotide sequence ID" value="NZ_CP097263.1"/>
</dbReference>
<sequence length="459" mass="49649">MPSLPDDPSFDHLRRQARALHRAVVAGDADALARVRRSYGTFSRFPLATAQLVVAREYGFASWARLKEHVAVIDRYRWPRRNGMPVTSSPSDEFCRLACLNYTNDDPASRARAVLPDEPHIWAAAAAGNTARVASLLAADPSLARREGGPHLWEPLAYLAYSRVSPGVPLLTARLLLDYGADPNTGYLWGGLPSPFTLLTGVFGEGEQGADRQPRHPQSLALAEMLLRAGADPNDSQTLYNRQFNADDSHLTLLFRYGLGRGDGGPWRARLSLPSPPELMATQLRWAVTHDQRDRVRLMVSEGVEFRTGFVELALVNGNTSVAEFLRSAGAVEPVLDPVSSFVAAVLSGGSFDPAVVSSALAARPGLVVWAAANDRLEAVRLLVSLGFDVNTLGRGDVPLEQPWQTALHTAAGRGNLAMAELLLSLGADPSIRDARFDATPLGWAEHEGHAELIALLTP</sequence>